<dbReference type="Proteomes" id="UP000480275">
    <property type="component" value="Unassembled WGS sequence"/>
</dbReference>
<evidence type="ECO:0000259" key="5">
    <source>
        <dbReference type="PROSITE" id="PS50109"/>
    </source>
</evidence>
<dbReference type="SUPFAM" id="SSF55874">
    <property type="entry name" value="ATPase domain of HSP90 chaperone/DNA topoisomerase II/histidine kinase"/>
    <property type="match status" value="1"/>
</dbReference>
<keyword evidence="3" id="KW-0902">Two-component regulatory system</keyword>
<dbReference type="InterPro" id="IPR035965">
    <property type="entry name" value="PAS-like_dom_sf"/>
</dbReference>
<dbReference type="InterPro" id="IPR005467">
    <property type="entry name" value="His_kinase_dom"/>
</dbReference>
<sequence>MKKPSKPIPPLSGTAWQNNDGILSPLWLEPRGYHYRLREAFDKAPVGMAICSLDSQILFANQRLCGLTGYSESELRQLPPEQRSLPSDLARESQLLEQLLQGNVENVSLEKKLLRKNGHFLHVRKNMVGLRGQEGQLVSLIAHIEHLAPRKEAAKPAAAQIDSFASTVIGILEAERKRISLELHDEIGQSLTALKIAIKRADEHAQNAEAHEALNQARLITEQLMHKTRTLAHRLRPAELDELGLPAAFCSCLNKLVLPPETRVFFEEQLADARFSPEIELCCLRVAQEAITNALRHAQATQIKVELVFEHDELRLSVRDNGTGFTPPTSSDKRATAGAPSPLGLIGMRERSLSCGGQMLINSRPGEGTEILLSFPQPQKRA</sequence>
<dbReference type="GO" id="GO:0046983">
    <property type="term" value="F:protein dimerization activity"/>
    <property type="evidence" value="ECO:0007669"/>
    <property type="project" value="InterPro"/>
</dbReference>
<dbReference type="SMART" id="SM00387">
    <property type="entry name" value="HATPase_c"/>
    <property type="match status" value="1"/>
</dbReference>
<gene>
    <name evidence="7" type="ORF">GHK24_02420</name>
</gene>
<reference evidence="7 8" key="1">
    <citation type="submission" date="2019-10" db="EMBL/GenBank/DDBJ databases">
        <title>Whole-genome sequence of the purple nonsulfur photosynthetic bacterium Rhodocyclus tenuis.</title>
        <authorList>
            <person name="Kyndt J.A."/>
            <person name="Meyer T.E."/>
        </authorList>
    </citation>
    <scope>NUCLEOTIDE SEQUENCE [LARGE SCALE GENOMIC DNA]</scope>
    <source>
        <strain evidence="7 8">DSM 110</strain>
    </source>
</reference>
<dbReference type="Gene3D" id="1.20.5.1930">
    <property type="match status" value="1"/>
</dbReference>
<dbReference type="PROSITE" id="PS50109">
    <property type="entry name" value="HIS_KIN"/>
    <property type="match status" value="1"/>
</dbReference>
<dbReference type="CDD" id="cd00130">
    <property type="entry name" value="PAS"/>
    <property type="match status" value="1"/>
</dbReference>
<dbReference type="InterPro" id="IPR011712">
    <property type="entry name" value="Sig_transdc_His_kin_sub3_dim/P"/>
</dbReference>
<feature type="domain" description="Histidine kinase" evidence="5">
    <location>
        <begin position="285"/>
        <end position="379"/>
    </location>
</feature>
<evidence type="ECO:0000313" key="8">
    <source>
        <dbReference type="Proteomes" id="UP000480275"/>
    </source>
</evidence>
<organism evidence="7 8">
    <name type="scientific">Rhodocyclus tenuis</name>
    <name type="common">Rhodospirillum tenue</name>
    <dbReference type="NCBI Taxonomy" id="1066"/>
    <lineage>
        <taxon>Bacteria</taxon>
        <taxon>Pseudomonadati</taxon>
        <taxon>Pseudomonadota</taxon>
        <taxon>Betaproteobacteria</taxon>
        <taxon>Rhodocyclales</taxon>
        <taxon>Rhodocyclaceae</taxon>
        <taxon>Rhodocyclus</taxon>
    </lineage>
</organism>
<proteinExistence type="predicted"/>
<accession>A0A6L5JVJ1</accession>
<dbReference type="SUPFAM" id="SSF55785">
    <property type="entry name" value="PYP-like sensor domain (PAS domain)"/>
    <property type="match status" value="1"/>
</dbReference>
<dbReference type="EMBL" id="WIXJ01000001">
    <property type="protein sequence ID" value="MQY50634.1"/>
    <property type="molecule type" value="Genomic_DNA"/>
</dbReference>
<dbReference type="Pfam" id="PF02518">
    <property type="entry name" value="HATPase_c"/>
    <property type="match status" value="1"/>
</dbReference>
<dbReference type="Gene3D" id="3.30.565.10">
    <property type="entry name" value="Histidine kinase-like ATPase, C-terminal domain"/>
    <property type="match status" value="1"/>
</dbReference>
<dbReference type="InterPro" id="IPR003594">
    <property type="entry name" value="HATPase_dom"/>
</dbReference>
<evidence type="ECO:0000256" key="4">
    <source>
        <dbReference type="SAM" id="MobiDB-lite"/>
    </source>
</evidence>
<keyword evidence="2" id="KW-0418">Kinase</keyword>
<feature type="region of interest" description="Disordered" evidence="4">
    <location>
        <begin position="319"/>
        <end position="341"/>
    </location>
</feature>
<evidence type="ECO:0000313" key="7">
    <source>
        <dbReference type="EMBL" id="MQY50634.1"/>
    </source>
</evidence>
<keyword evidence="1" id="KW-0808">Transferase</keyword>
<evidence type="ECO:0000256" key="2">
    <source>
        <dbReference type="ARBA" id="ARBA00022777"/>
    </source>
</evidence>
<dbReference type="OrthoDB" id="9782588at2"/>
<evidence type="ECO:0000256" key="1">
    <source>
        <dbReference type="ARBA" id="ARBA00022679"/>
    </source>
</evidence>
<dbReference type="AlphaFoldDB" id="A0A6L5JVJ1"/>
<dbReference type="InterPro" id="IPR050482">
    <property type="entry name" value="Sensor_HK_TwoCompSys"/>
</dbReference>
<dbReference type="Pfam" id="PF07730">
    <property type="entry name" value="HisKA_3"/>
    <property type="match status" value="1"/>
</dbReference>
<evidence type="ECO:0000256" key="3">
    <source>
        <dbReference type="ARBA" id="ARBA00023012"/>
    </source>
</evidence>
<name>A0A6L5JVJ1_RHOTE</name>
<evidence type="ECO:0000259" key="6">
    <source>
        <dbReference type="PROSITE" id="PS50112"/>
    </source>
</evidence>
<dbReference type="InterPro" id="IPR013655">
    <property type="entry name" value="PAS_fold_3"/>
</dbReference>
<dbReference type="CDD" id="cd16917">
    <property type="entry name" value="HATPase_UhpB-NarQ-NarX-like"/>
    <property type="match status" value="1"/>
</dbReference>
<dbReference type="SMART" id="SM00091">
    <property type="entry name" value="PAS"/>
    <property type="match status" value="1"/>
</dbReference>
<protein>
    <submittedName>
        <fullName evidence="7">PAS domain S-box protein</fullName>
    </submittedName>
</protein>
<feature type="domain" description="PAS" evidence="6">
    <location>
        <begin position="33"/>
        <end position="103"/>
    </location>
</feature>
<dbReference type="GO" id="GO:0000155">
    <property type="term" value="F:phosphorelay sensor kinase activity"/>
    <property type="evidence" value="ECO:0007669"/>
    <property type="project" value="InterPro"/>
</dbReference>
<comment type="caution">
    <text evidence="7">The sequence shown here is derived from an EMBL/GenBank/DDBJ whole genome shotgun (WGS) entry which is preliminary data.</text>
</comment>
<dbReference type="PANTHER" id="PTHR24421">
    <property type="entry name" value="NITRATE/NITRITE SENSOR PROTEIN NARX-RELATED"/>
    <property type="match status" value="1"/>
</dbReference>
<dbReference type="NCBIfam" id="TIGR00229">
    <property type="entry name" value="sensory_box"/>
    <property type="match status" value="1"/>
</dbReference>
<dbReference type="InterPro" id="IPR036890">
    <property type="entry name" value="HATPase_C_sf"/>
</dbReference>
<dbReference type="GO" id="GO:0016020">
    <property type="term" value="C:membrane"/>
    <property type="evidence" value="ECO:0007669"/>
    <property type="project" value="InterPro"/>
</dbReference>
<dbReference type="InterPro" id="IPR000014">
    <property type="entry name" value="PAS"/>
</dbReference>
<dbReference type="Gene3D" id="3.30.450.20">
    <property type="entry name" value="PAS domain"/>
    <property type="match status" value="1"/>
</dbReference>
<dbReference type="Pfam" id="PF08447">
    <property type="entry name" value="PAS_3"/>
    <property type="match status" value="1"/>
</dbReference>
<dbReference type="PROSITE" id="PS50112">
    <property type="entry name" value="PAS"/>
    <property type="match status" value="1"/>
</dbReference>